<keyword evidence="1" id="KW-1133">Transmembrane helix</keyword>
<keyword evidence="1" id="KW-0812">Transmembrane</keyword>
<dbReference type="EMBL" id="ML178818">
    <property type="protein sequence ID" value="TFL04538.1"/>
    <property type="molecule type" value="Genomic_DNA"/>
</dbReference>
<dbReference type="STRING" id="1884261.A0A5C3QT56"/>
<sequence length="371" mass="40662">MIGFPTAAFDSGMLVGGHLVTVAAFLFFTITFVASKFSHPKPKAQAWIITTIASGIATLGSLPFLWGYLTAGGNVMGVPVLEVMAEGVNRIFQGYLIADLAAGALWYPELVDPFTGWGHHIAYFFVVEIIIRRHMAHLFCLCLTMELPTFLLGLGTLYPSLRSDVVFASTFLTTRIVLHLVLLKGFLTDPYHGSFIPAILLTCAFPLHAMWFTNCIKGMLRRRSKRGANPQVCVPNVTQLPTISCIKAPTAVQSAPNVPITQFAPAPRLAPIPAPLLARSLSMLARQRATRQRIRAEAKRALLQLQAKLHNLPVPNREVVFDYVGLGRGAGAPTYRQPEYSSVIARREQMAMRMRRMVDVGTGTGVAVSVY</sequence>
<feature type="transmembrane region" description="Helical" evidence="1">
    <location>
        <begin position="114"/>
        <end position="131"/>
    </location>
</feature>
<evidence type="ECO:0000256" key="1">
    <source>
        <dbReference type="SAM" id="Phobius"/>
    </source>
</evidence>
<feature type="transmembrane region" description="Helical" evidence="1">
    <location>
        <begin position="12"/>
        <end position="34"/>
    </location>
</feature>
<name>A0A5C3QT56_9AGAR</name>
<organism evidence="2 3">
    <name type="scientific">Pterulicium gracile</name>
    <dbReference type="NCBI Taxonomy" id="1884261"/>
    <lineage>
        <taxon>Eukaryota</taxon>
        <taxon>Fungi</taxon>
        <taxon>Dikarya</taxon>
        <taxon>Basidiomycota</taxon>
        <taxon>Agaricomycotina</taxon>
        <taxon>Agaricomycetes</taxon>
        <taxon>Agaricomycetidae</taxon>
        <taxon>Agaricales</taxon>
        <taxon>Pleurotineae</taxon>
        <taxon>Pterulaceae</taxon>
        <taxon>Pterulicium</taxon>
    </lineage>
</organism>
<dbReference type="OrthoDB" id="341353at2759"/>
<feature type="transmembrane region" description="Helical" evidence="1">
    <location>
        <begin position="46"/>
        <end position="69"/>
    </location>
</feature>
<feature type="transmembrane region" description="Helical" evidence="1">
    <location>
        <begin position="138"/>
        <end position="159"/>
    </location>
</feature>
<keyword evidence="3" id="KW-1185">Reference proteome</keyword>
<gene>
    <name evidence="2" type="ORF">BDV98DRAFT_562424</name>
</gene>
<proteinExistence type="predicted"/>
<evidence type="ECO:0008006" key="4">
    <source>
        <dbReference type="Google" id="ProtNLM"/>
    </source>
</evidence>
<reference evidence="2 3" key="1">
    <citation type="journal article" date="2019" name="Nat. Ecol. Evol.">
        <title>Megaphylogeny resolves global patterns of mushroom evolution.</title>
        <authorList>
            <person name="Varga T."/>
            <person name="Krizsan K."/>
            <person name="Foldi C."/>
            <person name="Dima B."/>
            <person name="Sanchez-Garcia M."/>
            <person name="Sanchez-Ramirez S."/>
            <person name="Szollosi G.J."/>
            <person name="Szarkandi J.G."/>
            <person name="Papp V."/>
            <person name="Albert L."/>
            <person name="Andreopoulos W."/>
            <person name="Angelini C."/>
            <person name="Antonin V."/>
            <person name="Barry K.W."/>
            <person name="Bougher N.L."/>
            <person name="Buchanan P."/>
            <person name="Buyck B."/>
            <person name="Bense V."/>
            <person name="Catcheside P."/>
            <person name="Chovatia M."/>
            <person name="Cooper J."/>
            <person name="Damon W."/>
            <person name="Desjardin D."/>
            <person name="Finy P."/>
            <person name="Geml J."/>
            <person name="Haridas S."/>
            <person name="Hughes K."/>
            <person name="Justo A."/>
            <person name="Karasinski D."/>
            <person name="Kautmanova I."/>
            <person name="Kiss B."/>
            <person name="Kocsube S."/>
            <person name="Kotiranta H."/>
            <person name="LaButti K.M."/>
            <person name="Lechner B.E."/>
            <person name="Liimatainen K."/>
            <person name="Lipzen A."/>
            <person name="Lukacs Z."/>
            <person name="Mihaltcheva S."/>
            <person name="Morgado L.N."/>
            <person name="Niskanen T."/>
            <person name="Noordeloos M.E."/>
            <person name="Ohm R.A."/>
            <person name="Ortiz-Santana B."/>
            <person name="Ovrebo C."/>
            <person name="Racz N."/>
            <person name="Riley R."/>
            <person name="Savchenko A."/>
            <person name="Shiryaev A."/>
            <person name="Soop K."/>
            <person name="Spirin V."/>
            <person name="Szebenyi C."/>
            <person name="Tomsovsky M."/>
            <person name="Tulloss R.E."/>
            <person name="Uehling J."/>
            <person name="Grigoriev I.V."/>
            <person name="Vagvolgyi C."/>
            <person name="Papp T."/>
            <person name="Martin F.M."/>
            <person name="Miettinen O."/>
            <person name="Hibbett D.S."/>
            <person name="Nagy L.G."/>
        </authorList>
    </citation>
    <scope>NUCLEOTIDE SEQUENCE [LARGE SCALE GENOMIC DNA]</scope>
    <source>
        <strain evidence="2 3">CBS 309.79</strain>
    </source>
</reference>
<accession>A0A5C3QT56</accession>
<evidence type="ECO:0000313" key="3">
    <source>
        <dbReference type="Proteomes" id="UP000305067"/>
    </source>
</evidence>
<protein>
    <recommendedName>
        <fullName evidence="4">TLC domain-containing protein</fullName>
    </recommendedName>
</protein>
<evidence type="ECO:0000313" key="2">
    <source>
        <dbReference type="EMBL" id="TFL04538.1"/>
    </source>
</evidence>
<dbReference type="AlphaFoldDB" id="A0A5C3QT56"/>
<keyword evidence="1" id="KW-0472">Membrane</keyword>
<dbReference type="Proteomes" id="UP000305067">
    <property type="component" value="Unassembled WGS sequence"/>
</dbReference>
<feature type="transmembrane region" description="Helical" evidence="1">
    <location>
        <begin position="195"/>
        <end position="213"/>
    </location>
</feature>